<feature type="compositionally biased region" description="Low complexity" evidence="1">
    <location>
        <begin position="360"/>
        <end position="378"/>
    </location>
</feature>
<proteinExistence type="predicted"/>
<organism evidence="3 4">
    <name type="scientific">Somion occarium</name>
    <dbReference type="NCBI Taxonomy" id="3059160"/>
    <lineage>
        <taxon>Eukaryota</taxon>
        <taxon>Fungi</taxon>
        <taxon>Dikarya</taxon>
        <taxon>Basidiomycota</taxon>
        <taxon>Agaricomycotina</taxon>
        <taxon>Agaricomycetes</taxon>
        <taxon>Polyporales</taxon>
        <taxon>Cerrenaceae</taxon>
        <taxon>Somion</taxon>
    </lineage>
</organism>
<dbReference type="PROSITE" id="PS50048">
    <property type="entry name" value="ZN2_CY6_FUNGAL_2"/>
    <property type="match status" value="1"/>
</dbReference>
<dbReference type="InterPro" id="IPR036864">
    <property type="entry name" value="Zn2-C6_fun-type_DNA-bd_sf"/>
</dbReference>
<dbReference type="Proteomes" id="UP001497453">
    <property type="component" value="Chromosome 3"/>
</dbReference>
<evidence type="ECO:0000256" key="1">
    <source>
        <dbReference type="SAM" id="MobiDB-lite"/>
    </source>
</evidence>
<dbReference type="SUPFAM" id="SSF57701">
    <property type="entry name" value="Zn2/Cys6 DNA-binding domain"/>
    <property type="match status" value="1"/>
</dbReference>
<feature type="region of interest" description="Disordered" evidence="1">
    <location>
        <begin position="405"/>
        <end position="429"/>
    </location>
</feature>
<feature type="region of interest" description="Disordered" evidence="1">
    <location>
        <begin position="1"/>
        <end position="30"/>
    </location>
</feature>
<dbReference type="InterPro" id="IPR001138">
    <property type="entry name" value="Zn2Cys6_DnaBD"/>
</dbReference>
<feature type="region of interest" description="Disordered" evidence="1">
    <location>
        <begin position="486"/>
        <end position="521"/>
    </location>
</feature>
<dbReference type="Gene3D" id="4.10.240.10">
    <property type="entry name" value="Zn(2)-C6 fungal-type DNA-binding domain"/>
    <property type="match status" value="1"/>
</dbReference>
<reference evidence="4" key="1">
    <citation type="submission" date="2024-04" db="EMBL/GenBank/DDBJ databases">
        <authorList>
            <person name="Shaw F."/>
            <person name="Minotto A."/>
        </authorList>
    </citation>
    <scope>NUCLEOTIDE SEQUENCE [LARGE SCALE GENOMIC DNA]</scope>
</reference>
<evidence type="ECO:0000259" key="2">
    <source>
        <dbReference type="PROSITE" id="PS50048"/>
    </source>
</evidence>
<dbReference type="PANTHER" id="PTHR47783">
    <property type="entry name" value="ZN(II)2CYS6 TRANSCRIPTION FACTOR (EUROFUNG)-RELATED"/>
    <property type="match status" value="1"/>
</dbReference>
<gene>
    <name evidence="3" type="ORF">GFSPODELE1_LOCUS5501</name>
</gene>
<accession>A0ABP1DEZ6</accession>
<dbReference type="CDD" id="cd00067">
    <property type="entry name" value="GAL4"/>
    <property type="match status" value="1"/>
</dbReference>
<name>A0ABP1DEZ6_9APHY</name>
<evidence type="ECO:0000313" key="3">
    <source>
        <dbReference type="EMBL" id="CAL1705608.1"/>
    </source>
</evidence>
<evidence type="ECO:0000313" key="4">
    <source>
        <dbReference type="Proteomes" id="UP001497453"/>
    </source>
</evidence>
<dbReference type="PROSITE" id="PS00463">
    <property type="entry name" value="ZN2_CY6_FUNGAL_1"/>
    <property type="match status" value="1"/>
</dbReference>
<sequence length="745" mass="78358">MRVMNFNVGSDRTSSPSSFTSTSRPSSPALSVEDFLSSMASPSDVRVTPDEVSSAVSSGTVSPQKLFMQPDPYLVPAGHTVRYAQSHPDDAFSLAQAQMQRAMMLQALAAQAGHPPQTFPIPPTLSMPILSNPLLDQRAGIMAFPTSGSRKSVRALMRKEGHPRIRVEQACEKCRKRKVKCTGARPTCARCDNRGITCVYAPEKETASFRSLRGVEKSRMSRSNRSPLYHTGVGLAGLQHAQYFDSVHALAAAQYFAYSGSPGTVLPNIAVASEESLQTPMPLQRPTGGSRGGSLLNLLNPMPLPPGLAMMMNNTGGTTSAASMQFHGGPNDPAPHQPLDASSFATSDSQPPLFMTVGNSMSSSSSSPPVSVRSSPAVWPAEPPLLSATNSLSISRLSSSSLSESVSSSIGEHQGVGLEQPAPQTGINGDMIWMESRSNVSSDSDNSSLVAISEVQHGSESNTSNESFSFAPFSAVSSASNLSSASSLAAYPPSSNPGSTDSSFSSSVATSSYSSEPPANVSTTSAAELEALLANLLTHSNESDVALTSNLADKSDIPSALSNAPSQESSLSKAVRAALGDIPPPVIASSGTFHHLAFTGGLAPSNSLSDMNLPEPGSLTGSEEMDVFEELNQSGALYVNASIDSLFGFPSPYAELDSLRPQTDTSLPVEDLEGYPLLSCTRTSSATTADSELLPTPTEDTALMGEWLDLDENGKNERRASTNMLKAQEMDPVLVNEDMMLVDVE</sequence>
<feature type="compositionally biased region" description="Low complexity" evidence="1">
    <location>
        <begin position="486"/>
        <end position="518"/>
    </location>
</feature>
<feature type="region of interest" description="Disordered" evidence="1">
    <location>
        <begin position="318"/>
        <end position="337"/>
    </location>
</feature>
<dbReference type="EMBL" id="OZ037946">
    <property type="protein sequence ID" value="CAL1705608.1"/>
    <property type="molecule type" value="Genomic_DNA"/>
</dbReference>
<feature type="region of interest" description="Disordered" evidence="1">
    <location>
        <begin position="358"/>
        <end position="378"/>
    </location>
</feature>
<feature type="compositionally biased region" description="Low complexity" evidence="1">
    <location>
        <begin position="10"/>
        <end position="28"/>
    </location>
</feature>
<dbReference type="PANTHER" id="PTHR47783:SF1">
    <property type="entry name" value="ZN(II)2CYS6 TRANSCRIPTION FACTOR (EUROFUNG)"/>
    <property type="match status" value="1"/>
</dbReference>
<keyword evidence="4" id="KW-1185">Reference proteome</keyword>
<protein>
    <recommendedName>
        <fullName evidence="2">Zn(2)-C6 fungal-type domain-containing protein</fullName>
    </recommendedName>
</protein>
<feature type="domain" description="Zn(2)-C6 fungal-type" evidence="2">
    <location>
        <begin position="170"/>
        <end position="200"/>
    </location>
</feature>
<dbReference type="SMART" id="SM00066">
    <property type="entry name" value="GAL4"/>
    <property type="match status" value="1"/>
</dbReference>
<dbReference type="Pfam" id="PF00172">
    <property type="entry name" value="Zn_clus"/>
    <property type="match status" value="1"/>
</dbReference>